<dbReference type="Pfam" id="PF01381">
    <property type="entry name" value="HTH_3"/>
    <property type="match status" value="1"/>
</dbReference>
<gene>
    <name evidence="4" type="ORF">NCTC13294_02625</name>
</gene>
<evidence type="ECO:0000313" key="4">
    <source>
        <dbReference type="EMBL" id="SUX25736.1"/>
    </source>
</evidence>
<dbReference type="PANTHER" id="PTHR36924:SF1">
    <property type="entry name" value="ANTITOXIN HIGA-1"/>
    <property type="match status" value="1"/>
</dbReference>
<organism evidence="4 5">
    <name type="scientific">Cardiobacterium valvarum</name>
    <dbReference type="NCBI Taxonomy" id="194702"/>
    <lineage>
        <taxon>Bacteria</taxon>
        <taxon>Pseudomonadati</taxon>
        <taxon>Pseudomonadota</taxon>
        <taxon>Gammaproteobacteria</taxon>
        <taxon>Cardiobacteriales</taxon>
        <taxon>Cardiobacteriaceae</taxon>
        <taxon>Cardiobacterium</taxon>
    </lineage>
</organism>
<evidence type="ECO:0000256" key="2">
    <source>
        <dbReference type="ARBA" id="ARBA00023125"/>
    </source>
</evidence>
<dbReference type="InterPro" id="IPR010982">
    <property type="entry name" value="Lambda_DNA-bd_dom_sf"/>
</dbReference>
<keyword evidence="2" id="KW-0238">DNA-binding</keyword>
<name>A0A381EFJ9_9GAMM</name>
<reference evidence="4 5" key="1">
    <citation type="submission" date="2018-06" db="EMBL/GenBank/DDBJ databases">
        <authorList>
            <consortium name="Pathogen Informatics"/>
            <person name="Doyle S."/>
        </authorList>
    </citation>
    <scope>NUCLEOTIDE SEQUENCE [LARGE SCALE GENOMIC DNA]</scope>
    <source>
        <strain evidence="4 5">NCTC13294</strain>
    </source>
</reference>
<dbReference type="RefSeq" id="WP_115612666.1">
    <property type="nucleotide sequence ID" value="NZ_JBHLZC010000001.1"/>
</dbReference>
<dbReference type="InterPro" id="IPR010359">
    <property type="entry name" value="IrrE_HExxH"/>
</dbReference>
<dbReference type="PROSITE" id="PS50943">
    <property type="entry name" value="HTH_CROC1"/>
    <property type="match status" value="1"/>
</dbReference>
<evidence type="ECO:0000259" key="3">
    <source>
        <dbReference type="PROSITE" id="PS50943"/>
    </source>
</evidence>
<dbReference type="CDD" id="cd00093">
    <property type="entry name" value="HTH_XRE"/>
    <property type="match status" value="1"/>
</dbReference>
<dbReference type="InterPro" id="IPR013430">
    <property type="entry name" value="Toxin_antidote_HigA"/>
</dbReference>
<dbReference type="InterPro" id="IPR001387">
    <property type="entry name" value="Cro/C1-type_HTH"/>
</dbReference>
<dbReference type="GO" id="GO:0003677">
    <property type="term" value="F:DNA binding"/>
    <property type="evidence" value="ECO:0007669"/>
    <property type="project" value="UniProtKB-KW"/>
</dbReference>
<proteinExistence type="inferred from homology"/>
<dbReference type="Proteomes" id="UP000254572">
    <property type="component" value="Unassembled WGS sequence"/>
</dbReference>
<protein>
    <submittedName>
        <fullName evidence="4">Plasmid maintenance system antidote protein</fullName>
    </submittedName>
</protein>
<sequence length="367" mass="41354">MSHIEEEAFHPGGYLKDELDTREWTQTELAEMIGRPLRVVNQIIAGKAGITAQTAQQLAAAFGTSAELWMNLQSQYDLANTEINQAEIADKAKFRETFPFYQEMVKRGWIQAVNDITARTRAMRQWFERSPVFAAKTQAALYGDYPLVQQAWVMRARAITEKMPVPTTFDAACKAPLLAQLETMLDDEARVAEVATLLPSYGIRLLYLQALKGAKIDGACFWLDEENPVIAMSLRLDRIDNFWFVLRHELEHVFNGDGQSAETVDDPQILQREDTENLPAHEQQANAAAADFCVPQAALQAYCARYGGNVFQTSALETFARDVRRHKGLIVGQLQHQTGQWKMQRRVLTPVGAIARANPAYCEGWDM</sequence>
<comment type="similarity">
    <text evidence="1">Belongs to the short-chain fatty acyl-CoA assimilation regulator (ScfR) family.</text>
</comment>
<dbReference type="SUPFAM" id="SSF47413">
    <property type="entry name" value="lambda repressor-like DNA-binding domains"/>
    <property type="match status" value="1"/>
</dbReference>
<dbReference type="EMBL" id="UFUW01000001">
    <property type="protein sequence ID" value="SUX25736.1"/>
    <property type="molecule type" value="Genomic_DNA"/>
</dbReference>
<evidence type="ECO:0000256" key="1">
    <source>
        <dbReference type="ARBA" id="ARBA00007227"/>
    </source>
</evidence>
<dbReference type="OrthoDB" id="9793869at2"/>
<dbReference type="SMART" id="SM00530">
    <property type="entry name" value="HTH_XRE"/>
    <property type="match status" value="1"/>
</dbReference>
<dbReference type="AlphaFoldDB" id="A0A381EFJ9"/>
<evidence type="ECO:0000313" key="5">
    <source>
        <dbReference type="Proteomes" id="UP000254572"/>
    </source>
</evidence>
<dbReference type="Gene3D" id="1.10.260.40">
    <property type="entry name" value="lambda repressor-like DNA-binding domains"/>
    <property type="match status" value="1"/>
</dbReference>
<dbReference type="Pfam" id="PF06114">
    <property type="entry name" value="Peptidase_M78"/>
    <property type="match status" value="1"/>
</dbReference>
<dbReference type="NCBIfam" id="TIGR02607">
    <property type="entry name" value="antidote_HigA"/>
    <property type="match status" value="1"/>
</dbReference>
<keyword evidence="5" id="KW-1185">Reference proteome</keyword>
<dbReference type="PANTHER" id="PTHR36924">
    <property type="entry name" value="ANTITOXIN HIGA-1"/>
    <property type="match status" value="1"/>
</dbReference>
<feature type="domain" description="HTH cro/C1-type" evidence="3">
    <location>
        <begin position="15"/>
        <end position="69"/>
    </location>
</feature>
<accession>A0A381EFJ9</accession>